<protein>
    <submittedName>
        <fullName evidence="4">Glycoprotein G</fullName>
    </submittedName>
</protein>
<dbReference type="EMBL" id="KF543245">
    <property type="protein sequence ID" value="AHH60918.1"/>
    <property type="molecule type" value="Viral_cRNA"/>
</dbReference>
<feature type="transmembrane region" description="Helical" evidence="1">
    <location>
        <begin position="413"/>
        <end position="433"/>
    </location>
</feature>
<keyword evidence="1" id="KW-1133">Transmembrane helix</keyword>
<accession>W5VH60</accession>
<dbReference type="InterPro" id="IPR043603">
    <property type="entry name" value="Phlebo_G2_C"/>
</dbReference>
<feature type="domain" description="Phlebovirus glycoprotein G2 C-terminal" evidence="3">
    <location>
        <begin position="828"/>
        <end position="966"/>
    </location>
</feature>
<dbReference type="RefSeq" id="YP_009664616.1">
    <property type="nucleotide sequence ID" value="NC_043046.1"/>
</dbReference>
<evidence type="ECO:0000256" key="1">
    <source>
        <dbReference type="SAM" id="Phobius"/>
    </source>
</evidence>
<sequence>MASVKLLFVIYCISSLMINEMRTVELPEFWHMSREKMNRKPIDPNVKVKGGNCSNGVPANATIQDEGITLNKCSKQMTAVVRYTVEGVDETFGCVVNYDCGLNLHNGDGYCTLKNEDCFHEPGCIVPKDRILPMGNCNETHWTQNRPEFCSVGVHKAGCEETGRVVRLPWVVDRSGKKRLINKLNIEMAQTMSDGESYWEDKRYETMGPVQGDNNYCDQHNGDVDCNKHLGSDGEHTFRVLKDESNTPVLHLGTCKTPVYGFGYEDVIVFSEIEKDTRLSCPNCHTSCDSESMSIVVPEATKKNVRICGRQNCVLIQSSDKIIKVQRDFHQKITDERVIFEVSDDEKTYSYSLTQSCPVVEICEAIDCHYCMIRLYNPTCYEWFHWVMVAGILYTLVIFFGLLLLMLKPIIKLVWFLICIIYKIIMKLSGIMIGKSKKGFSAVNKFADEESSMENLIYKPTSIVKKNKPMKPMIFIILILGLIVTICESKLCSNVVIDTIPSQVCTKIGDQYRCKIGSVVEVPMISYDQISCLHFISPKGNTIGELQITPMDLGFKCLKENLYFTRDVKFHVDHMIRCPHAGECSDDWCKTVVRETKVEGLSELKGMYDQSCKLGSACAGAGCFFCTNSCHTTRYRPVPVSGSVYEIFYCPKWEPSGTFHFEWKGSASTVSTTLNLIHGQTVTISADIRATLQMTVQAKLPVLGKKFMQKDQLLAVIDGAAKNQPQVGVIGQIQCPTVKDAIEMSDNCLMAPNSCQCNPTGDTDSCDCSEVSLASGFQSENQLPLHIGGDYLTQARDIPVLKASAYGSALIRVHATGTLISDYAEEEECKITMGKLNGCHSCITGANLTYTCNTAKPASVVMKCGGDLNLILDCDSQDKQRVARVHIPSPIIDVACQTTCSKEKLRLTGVLKSVGLSAVNNGSHIQLIPSESMTDLGSWLKSIWAYFSWWYTFVVALIILMIACLLLYGFHKFKVAFIEKQKVY</sequence>
<evidence type="ECO:0000313" key="4">
    <source>
        <dbReference type="EMBL" id="AHH60918.1"/>
    </source>
</evidence>
<feature type="domain" description="Phlebovirus glycoprotein G2 fusion" evidence="2">
    <location>
        <begin position="492"/>
        <end position="812"/>
    </location>
</feature>
<dbReference type="KEGG" id="vg:40524664"/>
<dbReference type="Gene3D" id="2.60.98.50">
    <property type="match status" value="1"/>
</dbReference>
<organism evidence="4 5">
    <name type="scientific">Cumuto virus</name>
    <dbReference type="NCBI Taxonomy" id="1457166"/>
    <lineage>
        <taxon>Viruses</taxon>
        <taxon>Riboviria</taxon>
        <taxon>Orthornavirae</taxon>
        <taxon>Negarnaviricota</taxon>
        <taxon>Polyploviricotina</taxon>
        <taxon>Bunyaviricetes</taxon>
        <taxon>Hareavirales</taxon>
        <taxon>Phenuiviridae</taxon>
        <taxon>Goukovirus</taxon>
        <taxon>Goukovirus cumutoense</taxon>
    </lineage>
</organism>
<keyword evidence="1" id="KW-0472">Membrane</keyword>
<feature type="transmembrane region" description="Helical" evidence="1">
    <location>
        <begin position="949"/>
        <end position="970"/>
    </location>
</feature>
<dbReference type="Proteomes" id="UP000147559">
    <property type="component" value="Genome"/>
</dbReference>
<evidence type="ECO:0000259" key="3">
    <source>
        <dbReference type="Pfam" id="PF19019"/>
    </source>
</evidence>
<evidence type="ECO:0000259" key="2">
    <source>
        <dbReference type="Pfam" id="PF07245"/>
    </source>
</evidence>
<dbReference type="Pfam" id="PF19019">
    <property type="entry name" value="Phlebo_G2_C"/>
    <property type="match status" value="1"/>
</dbReference>
<feature type="transmembrane region" description="Helical" evidence="1">
    <location>
        <begin position="383"/>
        <end position="407"/>
    </location>
</feature>
<dbReference type="Pfam" id="PF07245">
    <property type="entry name" value="Phlebovirus_G2"/>
    <property type="match status" value="1"/>
</dbReference>
<dbReference type="GeneID" id="40524664"/>
<reference evidence="4 5" key="1">
    <citation type="journal article" date="2014" name="J. Gen. Virol.">
        <title>Characterization of a novel Negevirus and a novel Bunyavirus isolated from Culex (Culex) declarator mosquitoes in Trinidad.</title>
        <authorList>
            <person name="Auguste A.J."/>
            <person name="Carrington C.V."/>
            <person name="Forrester N.L."/>
            <person name="Popov V.L."/>
            <person name="Guzman H."/>
            <person name="Widen S.G."/>
            <person name="Wood T.G."/>
            <person name="Weaver S.C."/>
            <person name="Tesh R.B."/>
        </authorList>
    </citation>
    <scope>NUCLEOTIDE SEQUENCE [LARGE SCALE GENOMIC DNA]</scope>
    <source>
        <strain evidence="4">TR7904</strain>
    </source>
</reference>
<dbReference type="InterPro" id="IPR009878">
    <property type="entry name" value="Phlebovirus_G2_fusion"/>
</dbReference>
<proteinExistence type="predicted"/>
<keyword evidence="5" id="KW-1185">Reference proteome</keyword>
<keyword evidence="1" id="KW-0812">Transmembrane</keyword>
<evidence type="ECO:0000313" key="5">
    <source>
        <dbReference type="Proteomes" id="UP000147559"/>
    </source>
</evidence>
<dbReference type="Gene3D" id="2.60.40.3770">
    <property type="match status" value="1"/>
</dbReference>
<name>W5VH60_9VIRU</name>